<dbReference type="AlphaFoldDB" id="A0A3M0IDY8"/>
<feature type="transmembrane region" description="Helical" evidence="2">
    <location>
        <begin position="793"/>
        <end position="816"/>
    </location>
</feature>
<dbReference type="PANTHER" id="PTHR42996:SF1">
    <property type="entry name" value="PHOSPHATE-BINDING PROTEIN PSTS"/>
    <property type="match status" value="1"/>
</dbReference>
<feature type="signal peptide" evidence="3">
    <location>
        <begin position="1"/>
        <end position="38"/>
    </location>
</feature>
<keyword evidence="2" id="KW-0812">Transmembrane</keyword>
<dbReference type="SUPFAM" id="SSF53850">
    <property type="entry name" value="Periplasmic binding protein-like II"/>
    <property type="match status" value="1"/>
</dbReference>
<feature type="compositionally biased region" description="Low complexity" evidence="1">
    <location>
        <begin position="36"/>
        <end position="46"/>
    </location>
</feature>
<feature type="compositionally biased region" description="Basic and acidic residues" evidence="1">
    <location>
        <begin position="694"/>
        <end position="703"/>
    </location>
</feature>
<keyword evidence="2" id="KW-1133">Transmembrane helix</keyword>
<reference evidence="4 5" key="1">
    <citation type="submission" date="2017-11" db="EMBL/GenBank/DDBJ databases">
        <title>Draft genome of actinobacteria isolated from guarana (Paullinia cupana (Mart.) Ducke.</title>
        <authorList>
            <person name="Siqueira K.A."/>
            <person name="Liotti R.G."/>
            <person name="Mendes T.A.O."/>
            <person name="Soares M.A."/>
        </authorList>
    </citation>
    <scope>NUCLEOTIDE SEQUENCE [LARGE SCALE GENOMIC DNA]</scope>
    <source>
        <strain evidence="4 5">193</strain>
    </source>
</reference>
<proteinExistence type="predicted"/>
<accession>A0A3M0IDY8</accession>
<gene>
    <name evidence="4" type="ORF">CTZ28_02005</name>
</gene>
<evidence type="ECO:0000313" key="4">
    <source>
        <dbReference type="EMBL" id="RMB87751.1"/>
    </source>
</evidence>
<feature type="compositionally biased region" description="Gly residues" evidence="1">
    <location>
        <begin position="715"/>
        <end position="752"/>
    </location>
</feature>
<sequence>MTTLPKRPRPRVLVAVGSLLTALAVALLPLPPGTPAAAADNTAEESAVTKSGPKGKYDDFSGLKVTVHQTKELRSQGVRVSWAGGAPTTPNGARGNYLQIMQCWGDDPDGPDRGQCVFGAGDVLPGYKANTRMLTANKDPEETQGDFVPFRPANGEHPTTTPFDTTYFGPLDTNEQNGSRTYANGTGEVQFEVQDGVQADHLGCGENTAPAGSTPTPRKCWLVVVPRGTHDTDGTVVDPDTASSTLSTSPLSATNWAQRMVFRLDFLPVDNFCPEGRSERPVTGSELAADAVNSWQPKLCATTDSMFSYDPDSEELARNGVSGTTSDTPLLGVTVDPVTQAEGQPDVVHAPLAVSGLAIGFFIDSTKTGVMREMKLTPRLVAKMLTHSYVWTVPWNKKQPEPEQVAGNPKSYFSDEEFKELNPQFADFAADTNASGQLSLMVPSGNSDTTRLLWNWLQSDKDARDFLSGKPDPWGMRVNSYFQGLDLAENTSISDYPKNDPTTAVALNAEDSTLEDKPTYGLTALDPYTEDLHDGAVRTRRGNNNNRIAWDGSLLNKNELLNSPSTNHTVMAVVDIASAQRYGLNIAALRNADGRFVKPTDDTLLNAVDAMKASPDNAKVLKPDPTLAKGQAYPLAAVTYAAASVNQSTGDRKAYADLIRYAAGAGQTPGSSAGELPYGYAPLPDGLRKQAKAAADDLERGQISDDPGTPNPDDPGGGGAGGLASGGDPGGNAGGTSSGTSAGGASTGGEDGGANPSPSVSDASTGNGSTTSSSGGQQNVASSGITPGEVLGIIRWVLLVVLFVGGAAGLAGPIMLRLAQRRTP</sequence>
<feature type="region of interest" description="Disordered" evidence="1">
    <location>
        <begin position="690"/>
        <end position="781"/>
    </location>
</feature>
<keyword evidence="2" id="KW-0472">Membrane</keyword>
<evidence type="ECO:0000256" key="1">
    <source>
        <dbReference type="SAM" id="MobiDB-lite"/>
    </source>
</evidence>
<evidence type="ECO:0000256" key="3">
    <source>
        <dbReference type="SAM" id="SignalP"/>
    </source>
</evidence>
<feature type="region of interest" description="Disordered" evidence="1">
    <location>
        <begin position="36"/>
        <end position="55"/>
    </location>
</feature>
<evidence type="ECO:0000313" key="5">
    <source>
        <dbReference type="Proteomes" id="UP000270471"/>
    </source>
</evidence>
<dbReference type="EMBL" id="PENI01000001">
    <property type="protein sequence ID" value="RMB87751.1"/>
    <property type="molecule type" value="Genomic_DNA"/>
</dbReference>
<name>A0A3M0IDY8_9ACTN</name>
<feature type="compositionally biased region" description="Low complexity" evidence="1">
    <location>
        <begin position="764"/>
        <end position="779"/>
    </location>
</feature>
<dbReference type="Proteomes" id="UP000270471">
    <property type="component" value="Unassembled WGS sequence"/>
</dbReference>
<keyword evidence="5" id="KW-1185">Reference proteome</keyword>
<evidence type="ECO:0000256" key="2">
    <source>
        <dbReference type="SAM" id="Phobius"/>
    </source>
</evidence>
<organism evidence="4 5">
    <name type="scientific">Streptomyces shenzhenensis</name>
    <dbReference type="NCBI Taxonomy" id="943815"/>
    <lineage>
        <taxon>Bacteria</taxon>
        <taxon>Bacillati</taxon>
        <taxon>Actinomycetota</taxon>
        <taxon>Actinomycetes</taxon>
        <taxon>Kitasatosporales</taxon>
        <taxon>Streptomycetaceae</taxon>
        <taxon>Streptomyces</taxon>
    </lineage>
</organism>
<dbReference type="Gene3D" id="3.40.190.10">
    <property type="entry name" value="Periplasmic binding protein-like II"/>
    <property type="match status" value="2"/>
</dbReference>
<dbReference type="InterPro" id="IPR050962">
    <property type="entry name" value="Phosphate-bind_PstS"/>
</dbReference>
<feature type="chain" id="PRO_5018115026" evidence="3">
    <location>
        <begin position="39"/>
        <end position="824"/>
    </location>
</feature>
<protein>
    <submittedName>
        <fullName evidence="4">Uncharacterized protein</fullName>
    </submittedName>
</protein>
<keyword evidence="3" id="KW-0732">Signal</keyword>
<comment type="caution">
    <text evidence="4">The sequence shown here is derived from an EMBL/GenBank/DDBJ whole genome shotgun (WGS) entry which is preliminary data.</text>
</comment>
<dbReference type="PANTHER" id="PTHR42996">
    <property type="entry name" value="PHOSPHATE-BINDING PROTEIN PSTS"/>
    <property type="match status" value="1"/>
</dbReference>